<protein>
    <submittedName>
        <fullName evidence="2">Uncharacterized protein</fullName>
    </submittedName>
</protein>
<dbReference type="EMBL" id="JACEFO010001947">
    <property type="protein sequence ID" value="KAF8692231.1"/>
    <property type="molecule type" value="Genomic_DNA"/>
</dbReference>
<evidence type="ECO:0000313" key="3">
    <source>
        <dbReference type="Proteomes" id="UP000636709"/>
    </source>
</evidence>
<comment type="caution">
    <text evidence="2">The sequence shown here is derived from an EMBL/GenBank/DDBJ whole genome shotgun (WGS) entry which is preliminary data.</text>
</comment>
<dbReference type="Gramene" id="Dexi3B01G0035980.1">
    <property type="protein sequence ID" value="Dexi3B01G0035980.1:cds"/>
    <property type="gene ID" value="Dexi3B01G0035980"/>
</dbReference>
<sequence length="79" mass="8546">MAAGEAAVGICGGMGEHRDRDNLASSAPSFSGRWSRRWSLGHRRDESWRWDPEAACRAPGEEVGEPAALVALGRCIFGF</sequence>
<evidence type="ECO:0000256" key="1">
    <source>
        <dbReference type="SAM" id="MobiDB-lite"/>
    </source>
</evidence>
<organism evidence="2 3">
    <name type="scientific">Digitaria exilis</name>
    <dbReference type="NCBI Taxonomy" id="1010633"/>
    <lineage>
        <taxon>Eukaryota</taxon>
        <taxon>Viridiplantae</taxon>
        <taxon>Streptophyta</taxon>
        <taxon>Embryophyta</taxon>
        <taxon>Tracheophyta</taxon>
        <taxon>Spermatophyta</taxon>
        <taxon>Magnoliopsida</taxon>
        <taxon>Liliopsida</taxon>
        <taxon>Poales</taxon>
        <taxon>Poaceae</taxon>
        <taxon>PACMAD clade</taxon>
        <taxon>Panicoideae</taxon>
        <taxon>Panicodae</taxon>
        <taxon>Paniceae</taxon>
        <taxon>Anthephorinae</taxon>
        <taxon>Digitaria</taxon>
    </lineage>
</organism>
<accession>A0A835EH48</accession>
<reference evidence="2" key="1">
    <citation type="submission" date="2020-07" db="EMBL/GenBank/DDBJ databases">
        <title>Genome sequence and genetic diversity analysis of an under-domesticated orphan crop, white fonio (Digitaria exilis).</title>
        <authorList>
            <person name="Bennetzen J.L."/>
            <person name="Chen S."/>
            <person name="Ma X."/>
            <person name="Wang X."/>
            <person name="Yssel A.E.J."/>
            <person name="Chaluvadi S.R."/>
            <person name="Johnson M."/>
            <person name="Gangashetty P."/>
            <person name="Hamidou F."/>
            <person name="Sanogo M.D."/>
            <person name="Zwaenepoel A."/>
            <person name="Wallace J."/>
            <person name="Van De Peer Y."/>
            <person name="Van Deynze A."/>
        </authorList>
    </citation>
    <scope>NUCLEOTIDE SEQUENCE</scope>
    <source>
        <tissue evidence="2">Leaves</tissue>
    </source>
</reference>
<proteinExistence type="predicted"/>
<gene>
    <name evidence="2" type="ORF">HU200_039835</name>
</gene>
<feature type="region of interest" description="Disordered" evidence="1">
    <location>
        <begin position="1"/>
        <end position="30"/>
    </location>
</feature>
<keyword evidence="3" id="KW-1185">Reference proteome</keyword>
<evidence type="ECO:0000313" key="2">
    <source>
        <dbReference type="EMBL" id="KAF8692231.1"/>
    </source>
</evidence>
<name>A0A835EH48_9POAL</name>
<dbReference type="AlphaFoldDB" id="A0A835EH48"/>
<dbReference type="Proteomes" id="UP000636709">
    <property type="component" value="Unassembled WGS sequence"/>
</dbReference>